<name>A0A0G0PNK1_9BACT</name>
<dbReference type="PANTHER" id="PTHR10724:SF7">
    <property type="entry name" value="SMALL RIBOSOMAL SUBUNIT PROTEIN BS1C"/>
    <property type="match status" value="1"/>
</dbReference>
<feature type="domain" description="S1 motif" evidence="6">
    <location>
        <begin position="316"/>
        <end position="348"/>
    </location>
</feature>
<comment type="caution">
    <text evidence="7">The sequence shown here is derived from an EMBL/GenBank/DDBJ whole genome shotgun (WGS) entry which is preliminary data.</text>
</comment>
<comment type="similarity">
    <text evidence="1">Belongs to the bacterial ribosomal protein bS1 family.</text>
</comment>
<evidence type="ECO:0000259" key="6">
    <source>
        <dbReference type="PROSITE" id="PS50126"/>
    </source>
</evidence>
<reference evidence="7 8" key="1">
    <citation type="journal article" date="2015" name="Nature">
        <title>rRNA introns, odd ribosomes, and small enigmatic genomes across a large radiation of phyla.</title>
        <authorList>
            <person name="Brown C.T."/>
            <person name="Hug L.A."/>
            <person name="Thomas B.C."/>
            <person name="Sharon I."/>
            <person name="Castelle C.J."/>
            <person name="Singh A."/>
            <person name="Wilkins M.J."/>
            <person name="Williams K.H."/>
            <person name="Banfield J.F."/>
        </authorList>
    </citation>
    <scope>NUCLEOTIDE SEQUENCE [LARGE SCALE GENOMIC DNA]</scope>
</reference>
<feature type="domain" description="S1 motif" evidence="6">
    <location>
        <begin position="231"/>
        <end position="299"/>
    </location>
</feature>
<dbReference type="GO" id="GO:0003729">
    <property type="term" value="F:mRNA binding"/>
    <property type="evidence" value="ECO:0007669"/>
    <property type="project" value="TreeGrafter"/>
</dbReference>
<dbReference type="EMBL" id="LBXN01000116">
    <property type="protein sequence ID" value="KKR29789.1"/>
    <property type="molecule type" value="Genomic_DNA"/>
</dbReference>
<dbReference type="FunFam" id="2.40.50.140:FF:000103">
    <property type="entry name" value="protein RRP5 homolog"/>
    <property type="match status" value="1"/>
</dbReference>
<dbReference type="GO" id="GO:0003735">
    <property type="term" value="F:structural constituent of ribosome"/>
    <property type="evidence" value="ECO:0007669"/>
    <property type="project" value="TreeGrafter"/>
</dbReference>
<feature type="domain" description="S1 motif" evidence="6">
    <location>
        <begin position="60"/>
        <end position="127"/>
    </location>
</feature>
<evidence type="ECO:0000256" key="1">
    <source>
        <dbReference type="ARBA" id="ARBA00006767"/>
    </source>
</evidence>
<dbReference type="GO" id="GO:0022627">
    <property type="term" value="C:cytosolic small ribosomal subunit"/>
    <property type="evidence" value="ECO:0007669"/>
    <property type="project" value="TreeGrafter"/>
</dbReference>
<evidence type="ECO:0000256" key="4">
    <source>
        <dbReference type="ARBA" id="ARBA00025604"/>
    </source>
</evidence>
<comment type="function">
    <text evidence="4">Binds mRNA; thus facilitating recognition of the initiation point. It is needed to translate mRNA with a short Shine-Dalgarno (SD) purine-rich sequence.</text>
</comment>
<sequence length="373" mass="41063">MIKKASKTQSLKDTKKKKELVKTSETTKTAINSKKITKEPETMEELLAMTGYTPHGMKKGDMIEGVVFSISPKEVLVDMGKKSFGIVAEWELEQVREYVKSLKVGQKVSAQVVNPENEVGYAILSLRRASSEIRWNLLAEKKEKDEELEVSVVDTTKGGVLIDWQGLRGFIPPTQLEMSHVTNPGVLIGRTVKAKILELDKKLNRFVLSEKAASGEGAKIQAEALEKVKVGETVKGKISGVAPFGIFVDVDGIGGLVHISEISWEKVENPAVLFKVGQAIDIIILDVNREEGRLNLSIKRLTPDPWKNILDRYPIEANVKGKAVRTAPYGVFIQLEPGIEGLLHVSKIPPGENIPNQTQNLPHPHAQSQADGL</sequence>
<dbReference type="Gene3D" id="2.40.50.140">
    <property type="entry name" value="Nucleic acid-binding proteins"/>
    <property type="match status" value="4"/>
</dbReference>
<dbReference type="InterPro" id="IPR035104">
    <property type="entry name" value="Ribosomal_protein_S1-like"/>
</dbReference>
<dbReference type="Pfam" id="PF00575">
    <property type="entry name" value="S1"/>
    <property type="match status" value="3"/>
</dbReference>
<evidence type="ECO:0000256" key="3">
    <source>
        <dbReference type="ARBA" id="ARBA00023274"/>
    </source>
</evidence>
<dbReference type="SUPFAM" id="SSF50249">
    <property type="entry name" value="Nucleic acid-binding proteins"/>
    <property type="match status" value="4"/>
</dbReference>
<keyword evidence="2 7" id="KW-0689">Ribosomal protein</keyword>
<evidence type="ECO:0000256" key="5">
    <source>
        <dbReference type="SAM" id="MobiDB-lite"/>
    </source>
</evidence>
<dbReference type="GO" id="GO:0006412">
    <property type="term" value="P:translation"/>
    <property type="evidence" value="ECO:0007669"/>
    <property type="project" value="TreeGrafter"/>
</dbReference>
<feature type="compositionally biased region" description="Polar residues" evidence="5">
    <location>
        <begin position="354"/>
        <end position="373"/>
    </location>
</feature>
<dbReference type="PANTHER" id="PTHR10724">
    <property type="entry name" value="30S RIBOSOMAL PROTEIN S1"/>
    <property type="match status" value="1"/>
</dbReference>
<dbReference type="InterPro" id="IPR012340">
    <property type="entry name" value="NA-bd_OB-fold"/>
</dbReference>
<dbReference type="AlphaFoldDB" id="A0A0G0PNK1"/>
<dbReference type="InterPro" id="IPR050437">
    <property type="entry name" value="Ribos_protein_bS1-like"/>
</dbReference>
<evidence type="ECO:0000256" key="2">
    <source>
        <dbReference type="ARBA" id="ARBA00022980"/>
    </source>
</evidence>
<keyword evidence="3" id="KW-0687">Ribonucleoprotein</keyword>
<feature type="domain" description="S1 motif" evidence="6">
    <location>
        <begin position="145"/>
        <end position="211"/>
    </location>
</feature>
<evidence type="ECO:0000313" key="8">
    <source>
        <dbReference type="Proteomes" id="UP000034539"/>
    </source>
</evidence>
<dbReference type="PRINTS" id="PR00681">
    <property type="entry name" value="RIBOSOMALS1"/>
</dbReference>
<dbReference type="Proteomes" id="UP000034539">
    <property type="component" value="Unassembled WGS sequence"/>
</dbReference>
<proteinExistence type="inferred from homology"/>
<gene>
    <name evidence="7" type="ORF">UT63_C0116G0005</name>
</gene>
<dbReference type="PROSITE" id="PS50126">
    <property type="entry name" value="S1"/>
    <property type="match status" value="4"/>
</dbReference>
<organism evidence="7 8">
    <name type="scientific">Candidatus Gottesmanbacteria bacterium GW2011_GWC2_39_8</name>
    <dbReference type="NCBI Taxonomy" id="1618450"/>
    <lineage>
        <taxon>Bacteria</taxon>
        <taxon>Candidatus Gottesmaniibacteriota</taxon>
    </lineage>
</organism>
<evidence type="ECO:0000313" key="7">
    <source>
        <dbReference type="EMBL" id="KKR29789.1"/>
    </source>
</evidence>
<dbReference type="InterPro" id="IPR003029">
    <property type="entry name" value="S1_domain"/>
</dbReference>
<dbReference type="CDD" id="cd04465">
    <property type="entry name" value="S1_RPS1_repeat_ec2_hs2"/>
    <property type="match status" value="1"/>
</dbReference>
<dbReference type="SMART" id="SM00316">
    <property type="entry name" value="S1"/>
    <property type="match status" value="3"/>
</dbReference>
<protein>
    <submittedName>
        <fullName evidence="7">30S ribosomal protein S1</fullName>
    </submittedName>
</protein>
<accession>A0A0G0PNK1</accession>
<feature type="region of interest" description="Disordered" evidence="5">
    <location>
        <begin position="1"/>
        <end position="34"/>
    </location>
</feature>
<feature type="region of interest" description="Disordered" evidence="5">
    <location>
        <begin position="352"/>
        <end position="373"/>
    </location>
</feature>